<dbReference type="CTD" id="36342424"/>
<comment type="caution">
    <text evidence="5">The sequence shown here is derived from an EMBL/GenBank/DDBJ whole genome shotgun (WGS) entry which is preliminary data.</text>
</comment>
<dbReference type="CDD" id="cd21504">
    <property type="entry name" value="PPP2R3A_B-like"/>
    <property type="match status" value="1"/>
</dbReference>
<feature type="region of interest" description="Disordered" evidence="3">
    <location>
        <begin position="1095"/>
        <end position="1178"/>
    </location>
</feature>
<dbReference type="GeneID" id="36342424"/>
<sequence length="1178" mass="129234">MSIKSRIPGAEPKENCGVESVLSFHHICFTSFDICAVDNMAFVPILKMKMDELFIRWLTDEVTQVGLKQSLVFLKSNDRLEASRAVRRIVVPSPFAQSSHSSEAWHPSSSLCSPCVSPRPLTPPHFPTTHRNLHDRQPQSPRRSPLPCSTKFALDQAMMIHLMYCLLTEWIESVVLKPFAELSRKPRSYVAYTMVDVSSGAHCLRPVLARLLLGATPYGTRWGGGNVSTGPGSPPSSGVPSVLATNSDYLSHLKVKANQDNSATNPNSKYLGSVFNSHQSIGPRNHKMPVCYGVQSFVMASRAPVFHACSVDLSWQTTVHACQRCPRAAMTPSAATAAIATQSNVEGTTSRFCPAGVHMGKCLPAQEVYTDVWGSVSSISSALSGGVVPRVSQKFPDLSKSPDVPFPPPSLIEPWALPDLPLPTTVHSKASFSPSVPIDVQSALPDDSTSTPSNATSLKQQKTTPLPKPPEDKELTPSPRAPGPAEEAISAAKTLVQTEVDEVSISRQETPSPSEKEDVVMVKPANENVSKVTEKTPTVIPAEKVERTNGSPAVNSTAPGTTITPSPSLTLTKDAGKDTTTEETVLSKDETSTVPSSVSTVLPHFEDDKSKESVLKERKGEEEKRTEMPEVAKKVLKQTPSGDATGPVLKPLQPSKRVPQFYIPIGSSLLSLTELGSAMDKVQACILEGLAASAPTQKNDDEAEETNTKNPETSTVTTVIVDEKKEQYTPPTMLTVESLIPFSRFNIVTKACGCPLYWKRALFKAAGGENDSTAVPVTAILSLWRRVLETCPDAASQFIYLLTKGKAQYLVPDDFWPIIQDVVDTHPSLTFLQAAPEFHARYVTTVVSRIFFCANTSWSGRISLGELRRSNFLDVLASLETEEDINLVTQYFSYEHFYVIYCKFWELDTNHDLIISKADLARHNNYAISERMIDRIFSGAVTRGTSFKEGTMTYSDFVWFLLAEEDKRHPRSIEYWFRCMDLDGDGVLSLYELEYFYSEQSARMEEMGIEPPTLEDCLCQCLDMVRPALSDKIRLSDLKRCNLCPVFFDTFFNLPKYLQHEQRDPFSNLQAIEEGLTDISDWDRYASDTYEMLIVSESGGGGTGGEDDNEEDEEDEDLDASSPVASAEAEPLAAPSSEKSITLGEVTSPSSKEVTEPSSSAFAQPIVTTAAESMKESA</sequence>
<evidence type="ECO:0000259" key="4">
    <source>
        <dbReference type="PROSITE" id="PS50222"/>
    </source>
</evidence>
<dbReference type="Gene3D" id="1.10.238.220">
    <property type="match status" value="1"/>
</dbReference>
<dbReference type="Gene3D" id="1.10.238.10">
    <property type="entry name" value="EF-hand"/>
    <property type="match status" value="1"/>
</dbReference>
<evidence type="ECO:0000256" key="3">
    <source>
        <dbReference type="SAM" id="MobiDB-lite"/>
    </source>
</evidence>
<feature type="compositionally biased region" description="Low complexity" evidence="3">
    <location>
        <begin position="561"/>
        <end position="572"/>
    </location>
</feature>
<keyword evidence="6" id="KW-1185">Reference proteome</keyword>
<dbReference type="RefSeq" id="XP_024349618.1">
    <property type="nucleotide sequence ID" value="XM_024495958.1"/>
</dbReference>
<dbReference type="InterPro" id="IPR048855">
    <property type="entry name" value="P2R3A_B_D_EF-hand"/>
</dbReference>
<evidence type="ECO:0000313" key="5">
    <source>
        <dbReference type="EMBL" id="EUB58422.1"/>
    </source>
</evidence>
<feature type="compositionally biased region" description="Low complexity" evidence="3">
    <location>
        <begin position="1120"/>
        <end position="1140"/>
    </location>
</feature>
<name>W6UJX6_ECHGR</name>
<feature type="compositionally biased region" description="Polar residues" evidence="3">
    <location>
        <begin position="447"/>
        <end position="457"/>
    </location>
</feature>
<dbReference type="Pfam" id="PF17958">
    <property type="entry name" value="EF-hand_13"/>
    <property type="match status" value="1"/>
</dbReference>
<dbReference type="Pfam" id="PF21161">
    <property type="entry name" value="P2R3B_EF-hand"/>
    <property type="match status" value="1"/>
</dbReference>
<dbReference type="Proteomes" id="UP000019149">
    <property type="component" value="Unassembled WGS sequence"/>
</dbReference>
<dbReference type="Gene3D" id="1.10.238.230">
    <property type="match status" value="1"/>
</dbReference>
<feature type="region of interest" description="Disordered" evidence="3">
    <location>
        <begin position="500"/>
        <end position="519"/>
    </location>
</feature>
<keyword evidence="1" id="KW-0479">Metal-binding</keyword>
<dbReference type="OMA" id="FHARYVT"/>
<dbReference type="PROSITE" id="PS00018">
    <property type="entry name" value="EF_HAND_1"/>
    <property type="match status" value="1"/>
</dbReference>
<dbReference type="FunFam" id="1.10.238.10:FF:000628">
    <property type="entry name" value="Serine/threonine-protein phosphatase 2A regulatory subunit B'' subunit beta"/>
    <property type="match status" value="1"/>
</dbReference>
<proteinExistence type="predicted"/>
<feature type="region of interest" description="Disordered" evidence="3">
    <location>
        <begin position="606"/>
        <end position="629"/>
    </location>
</feature>
<dbReference type="GO" id="GO:0005509">
    <property type="term" value="F:calcium ion binding"/>
    <property type="evidence" value="ECO:0007669"/>
    <property type="project" value="InterPro"/>
</dbReference>
<protein>
    <submittedName>
        <fullName evidence="5">Serine/threonine-protein phosphatase 2A regulatory subunit B'' subunit alpha</fullName>
    </submittedName>
</protein>
<feature type="region of interest" description="Disordered" evidence="3">
    <location>
        <begin position="437"/>
        <end position="487"/>
    </location>
</feature>
<dbReference type="Pfam" id="PF13499">
    <property type="entry name" value="EF-hand_7"/>
    <property type="match status" value="1"/>
</dbReference>
<dbReference type="InterPro" id="IPR002048">
    <property type="entry name" value="EF_hand_dom"/>
</dbReference>
<dbReference type="PANTHER" id="PTHR14095:SF0">
    <property type="entry name" value="MIP22305P"/>
    <property type="match status" value="1"/>
</dbReference>
<feature type="domain" description="EF-hand" evidence="4">
    <location>
        <begin position="968"/>
        <end position="1003"/>
    </location>
</feature>
<feature type="region of interest" description="Disordered" evidence="3">
    <location>
        <begin position="126"/>
        <end position="147"/>
    </location>
</feature>
<dbReference type="PANTHER" id="PTHR14095">
    <property type="entry name" value="PHOSPHATASE 2A REGULATORY SUBUNIT-RELATED"/>
    <property type="match status" value="1"/>
</dbReference>
<dbReference type="FunFam" id="1.10.238.220:FF:000001">
    <property type="entry name" value="Serine/threonine-protein phosphatase 2A regulatory subunit B'' subunit alpha"/>
    <property type="match status" value="1"/>
</dbReference>
<feature type="compositionally biased region" description="Basic and acidic residues" evidence="3">
    <location>
        <begin position="574"/>
        <end position="583"/>
    </location>
</feature>
<feature type="compositionally biased region" description="Acidic residues" evidence="3">
    <location>
        <begin position="1105"/>
        <end position="1119"/>
    </location>
</feature>
<dbReference type="AlphaFoldDB" id="W6UJX6"/>
<dbReference type="OrthoDB" id="5586at2759"/>
<feature type="compositionally biased region" description="Polar residues" evidence="3">
    <location>
        <begin position="548"/>
        <end position="560"/>
    </location>
</feature>
<dbReference type="InterPro" id="IPR011992">
    <property type="entry name" value="EF-hand-dom_pair"/>
</dbReference>
<accession>W6UJX6</accession>
<feature type="compositionally biased region" description="Polar residues" evidence="3">
    <location>
        <begin position="1145"/>
        <end position="1171"/>
    </location>
</feature>
<organism evidence="5 6">
    <name type="scientific">Echinococcus granulosus</name>
    <name type="common">Hydatid tapeworm</name>
    <dbReference type="NCBI Taxonomy" id="6210"/>
    <lineage>
        <taxon>Eukaryota</taxon>
        <taxon>Metazoa</taxon>
        <taxon>Spiralia</taxon>
        <taxon>Lophotrochozoa</taxon>
        <taxon>Platyhelminthes</taxon>
        <taxon>Cestoda</taxon>
        <taxon>Eucestoda</taxon>
        <taxon>Cyclophyllidea</taxon>
        <taxon>Taeniidae</taxon>
        <taxon>Echinococcus</taxon>
        <taxon>Echinococcus granulosus group</taxon>
    </lineage>
</organism>
<gene>
    <name evidence="5" type="ORF">EGR_06709</name>
</gene>
<dbReference type="InterPro" id="IPR041534">
    <property type="entry name" value="EF-hand_13"/>
</dbReference>
<evidence type="ECO:0000256" key="1">
    <source>
        <dbReference type="ARBA" id="ARBA00022723"/>
    </source>
</evidence>
<dbReference type="GO" id="GO:0000159">
    <property type="term" value="C:protein phosphatase type 2A complex"/>
    <property type="evidence" value="ECO:0007669"/>
    <property type="project" value="TreeGrafter"/>
</dbReference>
<reference evidence="5 6" key="1">
    <citation type="journal article" date="2013" name="Nat. Genet.">
        <title>The genome of the hydatid tapeworm Echinococcus granulosus.</title>
        <authorList>
            <person name="Zheng H."/>
            <person name="Zhang W."/>
            <person name="Zhang L."/>
            <person name="Zhang Z."/>
            <person name="Li J."/>
            <person name="Lu G."/>
            <person name="Zhu Y."/>
            <person name="Wang Y."/>
            <person name="Huang Y."/>
            <person name="Liu J."/>
            <person name="Kang H."/>
            <person name="Chen J."/>
            <person name="Wang L."/>
            <person name="Chen A."/>
            <person name="Yu S."/>
            <person name="Gao Z."/>
            <person name="Jin L."/>
            <person name="Gu W."/>
            <person name="Wang Z."/>
            <person name="Zhao L."/>
            <person name="Shi B."/>
            <person name="Wen H."/>
            <person name="Lin R."/>
            <person name="Jones M.K."/>
            <person name="Brejova B."/>
            <person name="Vinar T."/>
            <person name="Zhao G."/>
            <person name="McManus D.P."/>
            <person name="Chen Z."/>
            <person name="Zhou Y."/>
            <person name="Wang S."/>
        </authorList>
    </citation>
    <scope>NUCLEOTIDE SEQUENCE [LARGE SCALE GENOMIC DNA]</scope>
</reference>
<dbReference type="InterPro" id="IPR018247">
    <property type="entry name" value="EF_Hand_1_Ca_BS"/>
</dbReference>
<dbReference type="EMBL" id="APAU02000062">
    <property type="protein sequence ID" value="EUB58422.1"/>
    <property type="molecule type" value="Genomic_DNA"/>
</dbReference>
<dbReference type="SUPFAM" id="SSF47473">
    <property type="entry name" value="EF-hand"/>
    <property type="match status" value="2"/>
</dbReference>
<dbReference type="PROSITE" id="PS50222">
    <property type="entry name" value="EF_HAND_2"/>
    <property type="match status" value="1"/>
</dbReference>
<dbReference type="KEGG" id="egl:EGR_06709"/>
<dbReference type="GO" id="GO:0019888">
    <property type="term" value="F:protein phosphatase regulator activity"/>
    <property type="evidence" value="ECO:0007669"/>
    <property type="project" value="TreeGrafter"/>
</dbReference>
<feature type="region of interest" description="Disordered" evidence="3">
    <location>
        <begin position="548"/>
        <end position="583"/>
    </location>
</feature>
<keyword evidence="2" id="KW-0106">Calcium</keyword>
<evidence type="ECO:0000313" key="6">
    <source>
        <dbReference type="Proteomes" id="UP000019149"/>
    </source>
</evidence>
<evidence type="ECO:0000256" key="2">
    <source>
        <dbReference type="ARBA" id="ARBA00022837"/>
    </source>
</evidence>
<dbReference type="STRING" id="6210.W6UJX6"/>